<sequence length="534" mass="60808">MSQLNSDGQWWWELITSINKDDNFTLPLLVTITAVILAVLCYKFTYSSFSPPLPPGPPSLPIVGYLPFLTADLHKQFTSMARTYGPIFKFHLGSKLHVVINTVELAKTVVRDQDETFANRNLTVAASVITYGGQDIVWAMNNATWRNLRKVFVHEALSNKNLEACSSFRSYEVRKTVKNVFGKMGTPIDINEIAFLTETNVLTSMIWANTDNKEEKDLELGSEFQRVSCNIAEIFGRPNLSDFLPVLAWFDLQRVERDMKKQLYKLDQIFESMIEERIKSNSQKPKDGVGDHDGKKDFLQILLDLRNEEDESSLNITQIKALLLDIMIAGAETTATLIEWAMAVIMKNHNVMKAVQEELEEVVGLNNIVQESHLLKLKYLDATIKETFRLYPVAPFLIPRSPSQDCIVGGYTLPKGCTIFLNVWSIHRDPRYWDNPLEFHPERFMSYDGTKKCDYKGNNLKFIPFGTGRRLCAGLPLAEKMLMFILASLLHSFNWSLPKGEDHDLYEKVGITLKKAKPLIAIPSQRLPDVSLYV</sequence>
<name>A0A5N6LKX1_9ASTR</name>
<feature type="binding site" description="axial binding residue" evidence="8">
    <location>
        <position position="472"/>
    </location>
    <ligand>
        <name>heme</name>
        <dbReference type="ChEBI" id="CHEBI:30413"/>
    </ligand>
    <ligandPart>
        <name>Fe</name>
        <dbReference type="ChEBI" id="CHEBI:18248"/>
    </ligandPart>
</feature>
<dbReference type="PANTHER" id="PTHR47951">
    <property type="entry name" value="OS08G0547900 PROTEIN"/>
    <property type="match status" value="1"/>
</dbReference>
<dbReference type="InterPro" id="IPR036396">
    <property type="entry name" value="Cyt_P450_sf"/>
</dbReference>
<evidence type="ECO:0000256" key="9">
    <source>
        <dbReference type="RuleBase" id="RU000461"/>
    </source>
</evidence>
<keyword evidence="7 9" id="KW-0503">Monooxygenase</keyword>
<dbReference type="GO" id="GO:0004497">
    <property type="term" value="F:monooxygenase activity"/>
    <property type="evidence" value="ECO:0007669"/>
    <property type="project" value="UniProtKB-KW"/>
</dbReference>
<dbReference type="FunFam" id="1.10.630.10:FF:000126">
    <property type="entry name" value="Predicted protein"/>
    <property type="match status" value="1"/>
</dbReference>
<dbReference type="Gene3D" id="1.10.630.10">
    <property type="entry name" value="Cytochrome P450"/>
    <property type="match status" value="1"/>
</dbReference>
<organism evidence="11 12">
    <name type="scientific">Mikania micrantha</name>
    <name type="common">bitter vine</name>
    <dbReference type="NCBI Taxonomy" id="192012"/>
    <lineage>
        <taxon>Eukaryota</taxon>
        <taxon>Viridiplantae</taxon>
        <taxon>Streptophyta</taxon>
        <taxon>Embryophyta</taxon>
        <taxon>Tracheophyta</taxon>
        <taxon>Spermatophyta</taxon>
        <taxon>Magnoliopsida</taxon>
        <taxon>eudicotyledons</taxon>
        <taxon>Gunneridae</taxon>
        <taxon>Pentapetalae</taxon>
        <taxon>asterids</taxon>
        <taxon>campanulids</taxon>
        <taxon>Asterales</taxon>
        <taxon>Asteraceae</taxon>
        <taxon>Asteroideae</taxon>
        <taxon>Heliantheae alliance</taxon>
        <taxon>Eupatorieae</taxon>
        <taxon>Mikania</taxon>
    </lineage>
</organism>
<dbReference type="PANTHER" id="PTHR47951:SF7">
    <property type="entry name" value="FLAVONOID 3',5'-HYDROXYLASE-LIKE ISOFORM X1"/>
    <property type="match status" value="1"/>
</dbReference>
<feature type="transmembrane region" description="Helical" evidence="10">
    <location>
        <begin position="24"/>
        <end position="42"/>
    </location>
</feature>
<protein>
    <recommendedName>
        <fullName evidence="13">Cytochrome P450</fullName>
    </recommendedName>
</protein>
<keyword evidence="3 8" id="KW-0349">Heme</keyword>
<keyword evidence="12" id="KW-1185">Reference proteome</keyword>
<evidence type="ECO:0000256" key="6">
    <source>
        <dbReference type="ARBA" id="ARBA00023004"/>
    </source>
</evidence>
<dbReference type="GO" id="GO:0016705">
    <property type="term" value="F:oxidoreductase activity, acting on paired donors, with incorporation or reduction of molecular oxygen"/>
    <property type="evidence" value="ECO:0007669"/>
    <property type="project" value="InterPro"/>
</dbReference>
<dbReference type="Pfam" id="PF00067">
    <property type="entry name" value="p450"/>
    <property type="match status" value="1"/>
</dbReference>
<proteinExistence type="inferred from homology"/>
<dbReference type="GO" id="GO:0020037">
    <property type="term" value="F:heme binding"/>
    <property type="evidence" value="ECO:0007669"/>
    <property type="project" value="InterPro"/>
</dbReference>
<dbReference type="InterPro" id="IPR001128">
    <property type="entry name" value="Cyt_P450"/>
</dbReference>
<evidence type="ECO:0000256" key="8">
    <source>
        <dbReference type="PIRSR" id="PIRSR602401-1"/>
    </source>
</evidence>
<dbReference type="PRINTS" id="PR00463">
    <property type="entry name" value="EP450I"/>
</dbReference>
<evidence type="ECO:0000313" key="12">
    <source>
        <dbReference type="Proteomes" id="UP000326396"/>
    </source>
</evidence>
<evidence type="ECO:0000256" key="5">
    <source>
        <dbReference type="ARBA" id="ARBA00023002"/>
    </source>
</evidence>
<evidence type="ECO:0000256" key="2">
    <source>
        <dbReference type="ARBA" id="ARBA00010617"/>
    </source>
</evidence>
<evidence type="ECO:0000256" key="10">
    <source>
        <dbReference type="SAM" id="Phobius"/>
    </source>
</evidence>
<dbReference type="Proteomes" id="UP000326396">
    <property type="component" value="Linkage Group LG9"/>
</dbReference>
<evidence type="ECO:0008006" key="13">
    <source>
        <dbReference type="Google" id="ProtNLM"/>
    </source>
</evidence>
<gene>
    <name evidence="11" type="ORF">E3N88_39836</name>
</gene>
<dbReference type="InterPro" id="IPR017972">
    <property type="entry name" value="Cyt_P450_CS"/>
</dbReference>
<comment type="caution">
    <text evidence="11">The sequence shown here is derived from an EMBL/GenBank/DDBJ whole genome shotgun (WGS) entry which is preliminary data.</text>
</comment>
<dbReference type="PRINTS" id="PR00385">
    <property type="entry name" value="P450"/>
</dbReference>
<keyword evidence="10" id="KW-0472">Membrane</keyword>
<keyword evidence="10" id="KW-0812">Transmembrane</keyword>
<evidence type="ECO:0000313" key="11">
    <source>
        <dbReference type="EMBL" id="KAD2392859.1"/>
    </source>
</evidence>
<keyword evidence="5 9" id="KW-0560">Oxidoreductase</keyword>
<dbReference type="EMBL" id="SZYD01000019">
    <property type="protein sequence ID" value="KAD2392859.1"/>
    <property type="molecule type" value="Genomic_DNA"/>
</dbReference>
<keyword evidence="6 8" id="KW-0408">Iron</keyword>
<keyword evidence="10" id="KW-1133">Transmembrane helix</keyword>
<dbReference type="GO" id="GO:0005506">
    <property type="term" value="F:iron ion binding"/>
    <property type="evidence" value="ECO:0007669"/>
    <property type="project" value="InterPro"/>
</dbReference>
<evidence type="ECO:0000256" key="3">
    <source>
        <dbReference type="ARBA" id="ARBA00022617"/>
    </source>
</evidence>
<comment type="cofactor">
    <cofactor evidence="1 8">
        <name>heme</name>
        <dbReference type="ChEBI" id="CHEBI:30413"/>
    </cofactor>
</comment>
<comment type="similarity">
    <text evidence="2 9">Belongs to the cytochrome P450 family.</text>
</comment>
<dbReference type="AlphaFoldDB" id="A0A5N6LKX1"/>
<accession>A0A5N6LKX1</accession>
<dbReference type="OrthoDB" id="2789670at2759"/>
<dbReference type="SUPFAM" id="SSF48264">
    <property type="entry name" value="Cytochrome P450"/>
    <property type="match status" value="1"/>
</dbReference>
<dbReference type="InterPro" id="IPR002401">
    <property type="entry name" value="Cyt_P450_E_grp-I"/>
</dbReference>
<evidence type="ECO:0000256" key="7">
    <source>
        <dbReference type="ARBA" id="ARBA00023033"/>
    </source>
</evidence>
<reference evidence="11 12" key="1">
    <citation type="submission" date="2019-05" db="EMBL/GenBank/DDBJ databases">
        <title>Mikania micrantha, genome provides insights into the molecular mechanism of rapid growth.</title>
        <authorList>
            <person name="Liu B."/>
        </authorList>
    </citation>
    <scope>NUCLEOTIDE SEQUENCE [LARGE SCALE GENOMIC DNA]</scope>
    <source>
        <strain evidence="11">NLD-2019</strain>
        <tissue evidence="11">Leaf</tissue>
    </source>
</reference>
<keyword evidence="4 8" id="KW-0479">Metal-binding</keyword>
<evidence type="ECO:0000256" key="1">
    <source>
        <dbReference type="ARBA" id="ARBA00001971"/>
    </source>
</evidence>
<dbReference type="PROSITE" id="PS00086">
    <property type="entry name" value="CYTOCHROME_P450"/>
    <property type="match status" value="1"/>
</dbReference>
<evidence type="ECO:0000256" key="4">
    <source>
        <dbReference type="ARBA" id="ARBA00022723"/>
    </source>
</evidence>